<keyword evidence="2" id="KW-0964">Secreted</keyword>
<evidence type="ECO:0000313" key="6">
    <source>
        <dbReference type="Proteomes" id="UP001243717"/>
    </source>
</evidence>
<dbReference type="PANTHER" id="PTHR40088:SF2">
    <property type="entry name" value="SECRETED SUGAR HYDROLASE"/>
    <property type="match status" value="1"/>
</dbReference>
<dbReference type="Gene3D" id="2.160.20.10">
    <property type="entry name" value="Single-stranded right-handed beta-helix, Pectin lyase-like"/>
    <property type="match status" value="2"/>
</dbReference>
<dbReference type="Proteomes" id="UP001243717">
    <property type="component" value="Unassembled WGS sequence"/>
</dbReference>
<dbReference type="Pfam" id="PF13229">
    <property type="entry name" value="Beta_helix"/>
    <property type="match status" value="1"/>
</dbReference>
<comment type="caution">
    <text evidence="5">The sequence shown here is derived from an EMBL/GenBank/DDBJ whole genome shotgun (WGS) entry which is preliminary data.</text>
</comment>
<organism evidence="5 6">
    <name type="scientific">Thalassobacterium sedimentorum</name>
    <dbReference type="NCBI Taxonomy" id="3041258"/>
    <lineage>
        <taxon>Bacteria</taxon>
        <taxon>Pseudomonadati</taxon>
        <taxon>Verrucomicrobiota</taxon>
        <taxon>Opitutia</taxon>
        <taxon>Puniceicoccales</taxon>
        <taxon>Coraliomargaritaceae</taxon>
        <taxon>Thalassobacterium</taxon>
    </lineage>
</organism>
<protein>
    <submittedName>
        <fullName evidence="5">Right-handed parallel beta-helix repeat-containing protein</fullName>
    </submittedName>
</protein>
<dbReference type="InterPro" id="IPR006626">
    <property type="entry name" value="PbH1"/>
</dbReference>
<dbReference type="InterPro" id="IPR011050">
    <property type="entry name" value="Pectin_lyase_fold/virulence"/>
</dbReference>
<dbReference type="PANTHER" id="PTHR40088">
    <property type="entry name" value="PECTATE LYASE (EUROFUNG)"/>
    <property type="match status" value="1"/>
</dbReference>
<accession>A0ABU1AJ23</accession>
<dbReference type="InterPro" id="IPR052052">
    <property type="entry name" value="Polysaccharide_Lyase_9"/>
</dbReference>
<dbReference type="Pfam" id="PF14592">
    <property type="entry name" value="Chondroitinas_B"/>
    <property type="match status" value="1"/>
</dbReference>
<evidence type="ECO:0000256" key="1">
    <source>
        <dbReference type="ARBA" id="ARBA00004613"/>
    </source>
</evidence>
<evidence type="ECO:0000256" key="2">
    <source>
        <dbReference type="ARBA" id="ARBA00022525"/>
    </source>
</evidence>
<name>A0ABU1AJ23_9BACT</name>
<keyword evidence="6" id="KW-1185">Reference proteome</keyword>
<dbReference type="InterPro" id="IPR039513">
    <property type="entry name" value="PL-6"/>
</dbReference>
<evidence type="ECO:0000256" key="3">
    <source>
        <dbReference type="ARBA" id="ARBA00022729"/>
    </source>
</evidence>
<keyword evidence="3" id="KW-0732">Signal</keyword>
<dbReference type="EMBL" id="JARXIC010000005">
    <property type="protein sequence ID" value="MDQ8193613.1"/>
    <property type="molecule type" value="Genomic_DNA"/>
</dbReference>
<evidence type="ECO:0000259" key="4">
    <source>
        <dbReference type="Pfam" id="PF13229"/>
    </source>
</evidence>
<comment type="subcellular location">
    <subcellularLocation>
        <location evidence="1">Secreted</location>
    </subcellularLocation>
</comment>
<feature type="domain" description="Right handed beta helix" evidence="4">
    <location>
        <begin position="409"/>
        <end position="571"/>
    </location>
</feature>
<dbReference type="SMART" id="SM00710">
    <property type="entry name" value="PbH1"/>
    <property type="match status" value="3"/>
</dbReference>
<gene>
    <name evidence="5" type="ORF">QEH59_04210</name>
</gene>
<reference evidence="5 6" key="1">
    <citation type="submission" date="2023-04" db="EMBL/GenBank/DDBJ databases">
        <title>A novel bacteria isolated from coastal sediment.</title>
        <authorList>
            <person name="Liu X.-J."/>
            <person name="Du Z.-J."/>
        </authorList>
    </citation>
    <scope>NUCLEOTIDE SEQUENCE [LARGE SCALE GENOMIC DNA]</scope>
    <source>
        <strain evidence="5 6">SDUM461004</strain>
    </source>
</reference>
<dbReference type="InterPro" id="IPR012334">
    <property type="entry name" value="Pectin_lyas_fold"/>
</dbReference>
<sequence>MYKKTLLFSLNILGLIVYCSLISAQEELIAIDDIYTQNFDSLPLHAGSSGTTSFSFINNTTLMGWYSSTNAARASSGSTSESGTLFSWGNSSSSDRALGPSDATGFVADEYLGVQLKNVSGSMLSAINLKYVLEEWRGDALTVSTWHLEYLITSTSGNQLEAAGYTSVAGSSASTKTTGYGVNGNLESNQSKFDLLLTDLDWHDGEFLWLRWVDEAQPADASLGLDDFEVSGVAVVLLSALGDMQSFATIQAALDAAVAGDTVILSEGVYHENVTFTASGSVGAPITLRAAAGAHVVLDGALAELQSANVTGEWVLYDASHSIYRTSVPYEGSDADYYTCTFVSRMGDIATHGCDRLLSPYASLDTLKAAPRGEGSFRDGVDVYVRLNDGVDPNTVGLSIGQALGVVDTNGQSHLRIEGLEIRNSGWAGICLSGTGFEDIEINNVIIRNSFRGISTVIPESSENIGIYTCGIYNGFDRDWLRYGGYVVGIGAHSGGEQYSPYRGHGILIDGDHTEIANCNIAGQWDAIKTQGYTVQIHHNTMHHIKDDAVELESNRSGDVEFYNNLMYDVFTAVSVTPSYPGPFYVYRNSVQTTRKENSTPTHTVHGYGIKSGNHYGPYVTKNVKVYQNSFYSIRNNVWEKLNDTADNEWDAYEFVNNVFYIKPYSTPNVNFRGLDEDESGADNYWEANFYNFYDLPSVTEEANAELSSNDIHFYMEIPIADQITSSDLRLTASSPALNSGSSYPTLQGWPDSISIYPNGRDRGAYEEGMLVDSIGSNWTTE</sequence>
<dbReference type="SUPFAM" id="SSF51126">
    <property type="entry name" value="Pectin lyase-like"/>
    <property type="match status" value="1"/>
</dbReference>
<evidence type="ECO:0000313" key="5">
    <source>
        <dbReference type="EMBL" id="MDQ8193613.1"/>
    </source>
</evidence>
<dbReference type="InterPro" id="IPR039448">
    <property type="entry name" value="Beta_helix"/>
</dbReference>
<proteinExistence type="predicted"/>
<dbReference type="RefSeq" id="WP_308984100.1">
    <property type="nucleotide sequence ID" value="NZ_JARXIC010000005.1"/>
</dbReference>